<gene>
    <name evidence="12" type="ORF">EUTSA_v10026815mg</name>
</gene>
<dbReference type="Pfam" id="PF02701">
    <property type="entry name" value="Zn_ribbon_Dof"/>
    <property type="match status" value="1"/>
</dbReference>
<dbReference type="PROSITE" id="PS01361">
    <property type="entry name" value="ZF_DOF_1"/>
    <property type="match status" value="1"/>
</dbReference>
<keyword evidence="6 9" id="KW-0804">Transcription</keyword>
<evidence type="ECO:0000313" key="13">
    <source>
        <dbReference type="Proteomes" id="UP000030689"/>
    </source>
</evidence>
<evidence type="ECO:0000256" key="7">
    <source>
        <dbReference type="ARBA" id="ARBA00023242"/>
    </source>
</evidence>
<dbReference type="Gramene" id="ESQ55285">
    <property type="protein sequence ID" value="ESQ55285"/>
    <property type="gene ID" value="EUTSA_v10026815mg"/>
</dbReference>
<keyword evidence="2 8" id="KW-0863">Zinc-finger</keyword>
<dbReference type="OMA" id="GKIKNNC"/>
<proteinExistence type="predicted"/>
<protein>
    <recommendedName>
        <fullName evidence="9">Dof zinc finger protein</fullName>
    </recommendedName>
</protein>
<name>V4LX81_EUTSA</name>
<accession>V4LX81</accession>
<dbReference type="GO" id="GO:0008270">
    <property type="term" value="F:zinc ion binding"/>
    <property type="evidence" value="ECO:0007669"/>
    <property type="project" value="UniProtKB-KW"/>
</dbReference>
<dbReference type="GO" id="GO:0005634">
    <property type="term" value="C:nucleus"/>
    <property type="evidence" value="ECO:0007669"/>
    <property type="project" value="UniProtKB-SubCell"/>
</dbReference>
<keyword evidence="4 9" id="KW-0805">Transcription regulation</keyword>
<dbReference type="InterPro" id="IPR003851">
    <property type="entry name" value="Znf_Dof"/>
</dbReference>
<keyword evidence="3 9" id="KW-0862">Zinc</keyword>
<evidence type="ECO:0000256" key="2">
    <source>
        <dbReference type="ARBA" id="ARBA00022771"/>
    </source>
</evidence>
<sequence length="252" mass="28522">MDNSNVFVRGANQVNEEKPLPRVCPRCNSDNTKFCYYNNYSLSQPRYICKNCRRYWTHGGALRNIPIGGSGRKTKRQKIDQPSLSQMVSVEIQQINHHQPFLHVQETNEFVGSFGGSSSVVAVGNHFGSFSEIHGDMVLPIRTIRPLMDRLDFSDGSFNQDYFDVGSNDLGNSFINQPIGRHVDSYSGYRMNQEDQNKQNQSFNNTLNMNHNTSTNESRGSSGIDHMNKNNNNKVIKKCVFRSSSSLEKNGP</sequence>
<dbReference type="STRING" id="72664.V4LX81"/>
<dbReference type="GO" id="GO:0003677">
    <property type="term" value="F:DNA binding"/>
    <property type="evidence" value="ECO:0007669"/>
    <property type="project" value="UniProtKB-UniRule"/>
</dbReference>
<evidence type="ECO:0000256" key="6">
    <source>
        <dbReference type="ARBA" id="ARBA00023163"/>
    </source>
</evidence>
<dbReference type="OrthoDB" id="1030859at2759"/>
<evidence type="ECO:0000256" key="10">
    <source>
        <dbReference type="SAM" id="MobiDB-lite"/>
    </source>
</evidence>
<evidence type="ECO:0000259" key="11">
    <source>
        <dbReference type="PROSITE" id="PS50884"/>
    </source>
</evidence>
<dbReference type="AlphaFoldDB" id="V4LX81"/>
<dbReference type="EMBL" id="KI517384">
    <property type="protein sequence ID" value="ESQ55285.1"/>
    <property type="molecule type" value="Genomic_DNA"/>
</dbReference>
<evidence type="ECO:0000256" key="3">
    <source>
        <dbReference type="ARBA" id="ARBA00022833"/>
    </source>
</evidence>
<keyword evidence="1 9" id="KW-0479">Metal-binding</keyword>
<organism evidence="12 13">
    <name type="scientific">Eutrema salsugineum</name>
    <name type="common">Saltwater cress</name>
    <name type="synonym">Sisymbrium salsugineum</name>
    <dbReference type="NCBI Taxonomy" id="72664"/>
    <lineage>
        <taxon>Eukaryota</taxon>
        <taxon>Viridiplantae</taxon>
        <taxon>Streptophyta</taxon>
        <taxon>Embryophyta</taxon>
        <taxon>Tracheophyta</taxon>
        <taxon>Spermatophyta</taxon>
        <taxon>Magnoliopsida</taxon>
        <taxon>eudicotyledons</taxon>
        <taxon>Gunneridae</taxon>
        <taxon>Pentapetalae</taxon>
        <taxon>rosids</taxon>
        <taxon>malvids</taxon>
        <taxon>Brassicales</taxon>
        <taxon>Brassicaceae</taxon>
        <taxon>Eutremeae</taxon>
        <taxon>Eutrema</taxon>
    </lineage>
</organism>
<keyword evidence="5 8" id="KW-0238">DNA-binding</keyword>
<dbReference type="PROSITE" id="PS50884">
    <property type="entry name" value="ZF_DOF_2"/>
    <property type="match status" value="1"/>
</dbReference>
<dbReference type="PANTHER" id="PTHR31992:SF126">
    <property type="entry name" value="DOF ZINC FINGER PROTEIN DOF4.2-RELATED"/>
    <property type="match status" value="1"/>
</dbReference>
<dbReference type="KEGG" id="eus:EUTSA_v10026815mg"/>
<evidence type="ECO:0000256" key="5">
    <source>
        <dbReference type="ARBA" id="ARBA00023125"/>
    </source>
</evidence>
<evidence type="ECO:0000256" key="9">
    <source>
        <dbReference type="RuleBase" id="RU369094"/>
    </source>
</evidence>
<keyword evidence="13" id="KW-1185">Reference proteome</keyword>
<dbReference type="Proteomes" id="UP000030689">
    <property type="component" value="Unassembled WGS sequence"/>
</dbReference>
<dbReference type="InterPro" id="IPR045174">
    <property type="entry name" value="Dof"/>
</dbReference>
<evidence type="ECO:0000256" key="1">
    <source>
        <dbReference type="ARBA" id="ARBA00022723"/>
    </source>
</evidence>
<dbReference type="PANTHER" id="PTHR31992">
    <property type="entry name" value="DOF ZINC FINGER PROTEIN DOF1.4-RELATED"/>
    <property type="match status" value="1"/>
</dbReference>
<keyword evidence="7 8" id="KW-0539">Nucleus</keyword>
<dbReference type="GO" id="GO:0003700">
    <property type="term" value="F:DNA-binding transcription factor activity"/>
    <property type="evidence" value="ECO:0007669"/>
    <property type="project" value="UniProtKB-UniRule"/>
</dbReference>
<feature type="region of interest" description="Disordered" evidence="10">
    <location>
        <begin position="195"/>
        <end position="230"/>
    </location>
</feature>
<comment type="function">
    <text evidence="9">Transcription factor that binds specifically to a 5'-AA[AG]G-3' consensus core sequence.</text>
</comment>
<feature type="domain" description="Dof-type" evidence="11">
    <location>
        <begin position="22"/>
        <end position="76"/>
    </location>
</feature>
<reference evidence="12 13" key="1">
    <citation type="journal article" date="2013" name="Front. Plant Sci.">
        <title>The Reference Genome of the Halophytic Plant Eutrema salsugineum.</title>
        <authorList>
            <person name="Yang R."/>
            <person name="Jarvis D.E."/>
            <person name="Chen H."/>
            <person name="Beilstein M.A."/>
            <person name="Grimwood J."/>
            <person name="Jenkins J."/>
            <person name="Shu S."/>
            <person name="Prochnik S."/>
            <person name="Xin M."/>
            <person name="Ma C."/>
            <person name="Schmutz J."/>
            <person name="Wing R.A."/>
            <person name="Mitchell-Olds T."/>
            <person name="Schumaker K.S."/>
            <person name="Wang X."/>
        </authorList>
    </citation>
    <scope>NUCLEOTIDE SEQUENCE [LARGE SCALE GENOMIC DNA]</scope>
</reference>
<comment type="subcellular location">
    <subcellularLocation>
        <location evidence="8 9">Nucleus</location>
    </subcellularLocation>
</comment>
<evidence type="ECO:0000256" key="8">
    <source>
        <dbReference type="PROSITE-ProRule" id="PRU00071"/>
    </source>
</evidence>
<feature type="compositionally biased region" description="Polar residues" evidence="10">
    <location>
        <begin position="198"/>
        <end position="221"/>
    </location>
</feature>
<evidence type="ECO:0000256" key="4">
    <source>
        <dbReference type="ARBA" id="ARBA00023015"/>
    </source>
</evidence>
<evidence type="ECO:0000313" key="12">
    <source>
        <dbReference type="EMBL" id="ESQ55285.1"/>
    </source>
</evidence>